<accession>A0A366KCM6</accession>
<dbReference type="Pfam" id="PF00005">
    <property type="entry name" value="ABC_tran"/>
    <property type="match status" value="1"/>
</dbReference>
<dbReference type="Proteomes" id="UP000252345">
    <property type="component" value="Unassembled WGS sequence"/>
</dbReference>
<dbReference type="Gene3D" id="3.40.50.300">
    <property type="entry name" value="P-loop containing nucleotide triphosphate hydrolases"/>
    <property type="match status" value="1"/>
</dbReference>
<comment type="similarity">
    <text evidence="1">Belongs to the ABC transporter superfamily.</text>
</comment>
<organism evidence="4 5">
    <name type="scientific">Bifidobacterium xylocopae</name>
    <dbReference type="NCBI Taxonomy" id="2493119"/>
    <lineage>
        <taxon>Bacteria</taxon>
        <taxon>Bacillati</taxon>
        <taxon>Actinomycetota</taxon>
        <taxon>Actinomycetes</taxon>
        <taxon>Bifidobacteriales</taxon>
        <taxon>Bifidobacteriaceae</taxon>
        <taxon>Bifidobacterium</taxon>
    </lineage>
</organism>
<evidence type="ECO:0000313" key="4">
    <source>
        <dbReference type="EMBL" id="RBP99495.1"/>
    </source>
</evidence>
<dbReference type="EMBL" id="PDCH01000005">
    <property type="protein sequence ID" value="RBP99495.1"/>
    <property type="molecule type" value="Genomic_DNA"/>
</dbReference>
<dbReference type="PANTHER" id="PTHR24220">
    <property type="entry name" value="IMPORT ATP-BINDING PROTEIN"/>
    <property type="match status" value="1"/>
</dbReference>
<sequence>MAGWGHRAAGLPGPGRRCLAPRRPVPHIPPIRDRSAQGLHRQERCRRRRRCKGERMTTSDKSEQDQALEAAQERTDADSSTGRKPHAGDEWRTGPGSATSSENGHTDETKAENETQSGNNATSKSESEQKGGPEFKVVIEDEAVTDTETDEDDPLAGLETDTDEVEIPVPSGYPVLELRHVSLRSREKGSIAMVLDDVSLAFRIRRTHLVRAGSPERVEALMALLSGLAAPTEGTVLFRGTDLRQIEAWDYRGHQLGVIFAHDALRRDLSAIENLAYTMDASGRTFLKPKDTLAREILEEMNFPERLEQRPVRELSRLDYMRAALARAVSCEPDVLLAQEPMFGLDQTEADTIRGLLRKCARRHDCAVVMLCTDGDAPEAYDQVLTLE</sequence>
<proteinExistence type="inferred from homology"/>
<dbReference type="InterPro" id="IPR015854">
    <property type="entry name" value="ABC_transpr_LolD-like"/>
</dbReference>
<name>A0A366KCM6_9BIFI</name>
<evidence type="ECO:0000256" key="2">
    <source>
        <dbReference type="SAM" id="MobiDB-lite"/>
    </source>
</evidence>
<evidence type="ECO:0000259" key="3">
    <source>
        <dbReference type="PROSITE" id="PS50893"/>
    </source>
</evidence>
<dbReference type="GO" id="GO:0016887">
    <property type="term" value="F:ATP hydrolysis activity"/>
    <property type="evidence" value="ECO:0007669"/>
    <property type="project" value="InterPro"/>
</dbReference>
<gene>
    <name evidence="4" type="ORF">CRD59_03795</name>
</gene>
<keyword evidence="5" id="KW-1185">Reference proteome</keyword>
<evidence type="ECO:0000313" key="5">
    <source>
        <dbReference type="Proteomes" id="UP000252345"/>
    </source>
</evidence>
<dbReference type="PANTHER" id="PTHR24220:SF689">
    <property type="entry name" value="LIPOPROTEIN-RELEASING SYSTEM ATP-BINDING PROTEIN LOLD"/>
    <property type="match status" value="1"/>
</dbReference>
<feature type="compositionally biased region" description="Basic and acidic residues" evidence="2">
    <location>
        <begin position="125"/>
        <end position="134"/>
    </location>
</feature>
<dbReference type="InterPro" id="IPR003439">
    <property type="entry name" value="ABC_transporter-like_ATP-bd"/>
</dbReference>
<dbReference type="GO" id="GO:0022857">
    <property type="term" value="F:transmembrane transporter activity"/>
    <property type="evidence" value="ECO:0007669"/>
    <property type="project" value="TreeGrafter"/>
</dbReference>
<evidence type="ECO:0000256" key="1">
    <source>
        <dbReference type="ARBA" id="ARBA00005417"/>
    </source>
</evidence>
<dbReference type="AlphaFoldDB" id="A0A366KCM6"/>
<dbReference type="SUPFAM" id="SSF52540">
    <property type="entry name" value="P-loop containing nucleoside triphosphate hydrolases"/>
    <property type="match status" value="1"/>
</dbReference>
<dbReference type="GO" id="GO:0005886">
    <property type="term" value="C:plasma membrane"/>
    <property type="evidence" value="ECO:0007669"/>
    <property type="project" value="TreeGrafter"/>
</dbReference>
<feature type="compositionally biased region" description="Basic and acidic residues" evidence="2">
    <location>
        <begin position="53"/>
        <end position="64"/>
    </location>
</feature>
<feature type="region of interest" description="Disordered" evidence="2">
    <location>
        <begin position="1"/>
        <end position="134"/>
    </location>
</feature>
<dbReference type="GO" id="GO:0005524">
    <property type="term" value="F:ATP binding"/>
    <property type="evidence" value="ECO:0007669"/>
    <property type="project" value="InterPro"/>
</dbReference>
<feature type="compositionally biased region" description="Basic residues" evidence="2">
    <location>
        <begin position="43"/>
        <end position="52"/>
    </location>
</feature>
<feature type="compositionally biased region" description="Polar residues" evidence="2">
    <location>
        <begin position="114"/>
        <end position="124"/>
    </location>
</feature>
<dbReference type="PROSITE" id="PS50893">
    <property type="entry name" value="ABC_TRANSPORTER_2"/>
    <property type="match status" value="1"/>
</dbReference>
<feature type="compositionally biased region" description="Basic and acidic residues" evidence="2">
    <location>
        <begin position="104"/>
        <end position="113"/>
    </location>
</feature>
<protein>
    <recommendedName>
        <fullName evidence="3">ABC transporter domain-containing protein</fullName>
    </recommendedName>
</protein>
<feature type="domain" description="ABC transporter" evidence="3">
    <location>
        <begin position="178"/>
        <end position="388"/>
    </location>
</feature>
<dbReference type="InterPro" id="IPR027417">
    <property type="entry name" value="P-loop_NTPase"/>
</dbReference>
<reference evidence="4 5" key="1">
    <citation type="submission" date="2017-10" db="EMBL/GenBank/DDBJ databases">
        <title>Bifidobacterium xylocopum sp. nov. and Bifidobacterium aemilianum sp. nov., from the carpenter bee (Xylocopa violacea) digestive tract.</title>
        <authorList>
            <person name="Alberoni D."/>
            <person name="Baffoni L."/>
            <person name="Di Gioia D."/>
            <person name="Gaggia F."/>
            <person name="Biavati B."/>
        </authorList>
    </citation>
    <scope>NUCLEOTIDE SEQUENCE [LARGE SCALE GENOMIC DNA]</scope>
    <source>
        <strain evidence="4 5">XV2</strain>
    </source>
</reference>
<comment type="caution">
    <text evidence="4">The sequence shown here is derived from an EMBL/GenBank/DDBJ whole genome shotgun (WGS) entry which is preliminary data.</text>
</comment>